<feature type="region of interest" description="Disordered" evidence="1">
    <location>
        <begin position="52"/>
        <end position="75"/>
    </location>
</feature>
<reference evidence="2" key="1">
    <citation type="journal article" date="2020" name="Stud. Mycol.">
        <title>101 Dothideomycetes genomes: a test case for predicting lifestyles and emergence of pathogens.</title>
        <authorList>
            <person name="Haridas S."/>
            <person name="Albert R."/>
            <person name="Binder M."/>
            <person name="Bloem J."/>
            <person name="Labutti K."/>
            <person name="Salamov A."/>
            <person name="Andreopoulos B."/>
            <person name="Baker S."/>
            <person name="Barry K."/>
            <person name="Bills G."/>
            <person name="Bluhm B."/>
            <person name="Cannon C."/>
            <person name="Castanera R."/>
            <person name="Culley D."/>
            <person name="Daum C."/>
            <person name="Ezra D."/>
            <person name="Gonzalez J."/>
            <person name="Henrissat B."/>
            <person name="Kuo A."/>
            <person name="Liang C."/>
            <person name="Lipzen A."/>
            <person name="Lutzoni F."/>
            <person name="Magnuson J."/>
            <person name="Mondo S."/>
            <person name="Nolan M."/>
            <person name="Ohm R."/>
            <person name="Pangilinan J."/>
            <person name="Park H.-J."/>
            <person name="Ramirez L."/>
            <person name="Alfaro M."/>
            <person name="Sun H."/>
            <person name="Tritt A."/>
            <person name="Yoshinaga Y."/>
            <person name="Zwiers L.-H."/>
            <person name="Turgeon B."/>
            <person name="Goodwin S."/>
            <person name="Spatafora J."/>
            <person name="Crous P."/>
            <person name="Grigoriev I."/>
        </authorList>
    </citation>
    <scope>NUCLEOTIDE SEQUENCE</scope>
    <source>
        <strain evidence="2">SCOH1-5</strain>
    </source>
</reference>
<dbReference type="EMBL" id="ML992698">
    <property type="protein sequence ID" value="KAF2207972.1"/>
    <property type="molecule type" value="Genomic_DNA"/>
</dbReference>
<organism evidence="2 3">
    <name type="scientific">Cercospora zeae-maydis SCOH1-5</name>
    <dbReference type="NCBI Taxonomy" id="717836"/>
    <lineage>
        <taxon>Eukaryota</taxon>
        <taxon>Fungi</taxon>
        <taxon>Dikarya</taxon>
        <taxon>Ascomycota</taxon>
        <taxon>Pezizomycotina</taxon>
        <taxon>Dothideomycetes</taxon>
        <taxon>Dothideomycetidae</taxon>
        <taxon>Mycosphaerellales</taxon>
        <taxon>Mycosphaerellaceae</taxon>
        <taxon>Cercospora</taxon>
    </lineage>
</organism>
<accession>A0A6A6F2F0</accession>
<keyword evidence="3" id="KW-1185">Reference proteome</keyword>
<dbReference type="AlphaFoldDB" id="A0A6A6F2F0"/>
<sequence>MSKLEMCVDIHETKAISFNFVLSTRAAINEAKAISFDFVLSTRAAIRERKLGGANAASVKETTDEYEAKASPRYPRKLETSITKTRLLRLTSHQLNKKTSPPR</sequence>
<gene>
    <name evidence="2" type="ORF">CERZMDRAFT_101826</name>
</gene>
<dbReference type="Proteomes" id="UP000799539">
    <property type="component" value="Unassembled WGS sequence"/>
</dbReference>
<protein>
    <submittedName>
        <fullName evidence="2">Uncharacterized protein</fullName>
    </submittedName>
</protein>
<evidence type="ECO:0000313" key="3">
    <source>
        <dbReference type="Proteomes" id="UP000799539"/>
    </source>
</evidence>
<evidence type="ECO:0000313" key="2">
    <source>
        <dbReference type="EMBL" id="KAF2207972.1"/>
    </source>
</evidence>
<evidence type="ECO:0000256" key="1">
    <source>
        <dbReference type="SAM" id="MobiDB-lite"/>
    </source>
</evidence>
<proteinExistence type="predicted"/>
<name>A0A6A6F2F0_9PEZI</name>
<feature type="compositionally biased region" description="Basic and acidic residues" evidence="1">
    <location>
        <begin position="61"/>
        <end position="70"/>
    </location>
</feature>